<dbReference type="PANTHER" id="PTHR33115">
    <property type="entry name" value="ARM REPEAT SUPERFAMILY PROTEIN"/>
    <property type="match status" value="1"/>
</dbReference>
<keyword evidence="1" id="KW-1133">Transmembrane helix</keyword>
<dbReference type="Gene3D" id="1.25.10.10">
    <property type="entry name" value="Leucine-rich Repeat Variant"/>
    <property type="match status" value="1"/>
</dbReference>
<keyword evidence="1" id="KW-0472">Membrane</keyword>
<dbReference type="OMA" id="CHDISAC"/>
<evidence type="ECO:0000313" key="2">
    <source>
        <dbReference type="EMBL" id="OQU82701.1"/>
    </source>
</evidence>
<keyword evidence="1" id="KW-0812">Transmembrane</keyword>
<organism evidence="2 3">
    <name type="scientific">Sorghum bicolor</name>
    <name type="common">Sorghum</name>
    <name type="synonym">Sorghum vulgare</name>
    <dbReference type="NCBI Taxonomy" id="4558"/>
    <lineage>
        <taxon>Eukaryota</taxon>
        <taxon>Viridiplantae</taxon>
        <taxon>Streptophyta</taxon>
        <taxon>Embryophyta</taxon>
        <taxon>Tracheophyta</taxon>
        <taxon>Spermatophyta</taxon>
        <taxon>Magnoliopsida</taxon>
        <taxon>Liliopsida</taxon>
        <taxon>Poales</taxon>
        <taxon>Poaceae</taxon>
        <taxon>PACMAD clade</taxon>
        <taxon>Panicoideae</taxon>
        <taxon>Andropogonodae</taxon>
        <taxon>Andropogoneae</taxon>
        <taxon>Sorghinae</taxon>
        <taxon>Sorghum</taxon>
    </lineage>
</organism>
<dbReference type="Proteomes" id="UP000000768">
    <property type="component" value="Chromosome 5"/>
</dbReference>
<name>A0A1Z5RGQ9_SORBI</name>
<dbReference type="InParanoid" id="A0A1Z5RGQ9"/>
<proteinExistence type="predicted"/>
<dbReference type="InterPro" id="IPR016024">
    <property type="entry name" value="ARM-type_fold"/>
</dbReference>
<dbReference type="Gramene" id="OQU82701">
    <property type="protein sequence ID" value="OQU82701"/>
    <property type="gene ID" value="SORBI_3005G008001"/>
</dbReference>
<protein>
    <submittedName>
        <fullName evidence="2">Uncharacterized protein</fullName>
    </submittedName>
</protein>
<dbReference type="PANTHER" id="PTHR33115:SF72">
    <property type="match status" value="1"/>
</dbReference>
<reference evidence="3" key="2">
    <citation type="journal article" date="2018" name="Plant J.">
        <title>The Sorghum bicolor reference genome: improved assembly, gene annotations, a transcriptome atlas, and signatures of genome organization.</title>
        <authorList>
            <person name="McCormick R.F."/>
            <person name="Truong S.K."/>
            <person name="Sreedasyam A."/>
            <person name="Jenkins J."/>
            <person name="Shu S."/>
            <person name="Sims D."/>
            <person name="Kennedy M."/>
            <person name="Amirebrahimi M."/>
            <person name="Weers B.D."/>
            <person name="McKinley B."/>
            <person name="Mattison A."/>
            <person name="Morishige D.T."/>
            <person name="Grimwood J."/>
            <person name="Schmutz J."/>
            <person name="Mullet J.E."/>
        </authorList>
    </citation>
    <scope>NUCLEOTIDE SEQUENCE [LARGE SCALE GENOMIC DNA]</scope>
    <source>
        <strain evidence="3">cv. BTx623</strain>
    </source>
</reference>
<dbReference type="InterPro" id="IPR011989">
    <property type="entry name" value="ARM-like"/>
</dbReference>
<accession>A0A1Z5RGQ9</accession>
<evidence type="ECO:0000256" key="1">
    <source>
        <dbReference type="SAM" id="Phobius"/>
    </source>
</evidence>
<dbReference type="SUPFAM" id="SSF48371">
    <property type="entry name" value="ARM repeat"/>
    <property type="match status" value="1"/>
</dbReference>
<reference evidence="2 3" key="1">
    <citation type="journal article" date="2009" name="Nature">
        <title>The Sorghum bicolor genome and the diversification of grasses.</title>
        <authorList>
            <person name="Paterson A.H."/>
            <person name="Bowers J.E."/>
            <person name="Bruggmann R."/>
            <person name="Dubchak I."/>
            <person name="Grimwood J."/>
            <person name="Gundlach H."/>
            <person name="Haberer G."/>
            <person name="Hellsten U."/>
            <person name="Mitros T."/>
            <person name="Poliakov A."/>
            <person name="Schmutz J."/>
            <person name="Spannagl M."/>
            <person name="Tang H."/>
            <person name="Wang X."/>
            <person name="Wicker T."/>
            <person name="Bharti A.K."/>
            <person name="Chapman J."/>
            <person name="Feltus F.A."/>
            <person name="Gowik U."/>
            <person name="Grigoriev I.V."/>
            <person name="Lyons E."/>
            <person name="Maher C.A."/>
            <person name="Martis M."/>
            <person name="Narechania A."/>
            <person name="Otillar R.P."/>
            <person name="Penning B.W."/>
            <person name="Salamov A.A."/>
            <person name="Wang Y."/>
            <person name="Zhang L."/>
            <person name="Carpita N.C."/>
            <person name="Freeling M."/>
            <person name="Gingle A.R."/>
            <person name="Hash C.T."/>
            <person name="Keller B."/>
            <person name="Klein P."/>
            <person name="Kresovich S."/>
            <person name="McCann M.C."/>
            <person name="Ming R."/>
            <person name="Peterson D.G."/>
            <person name="Mehboob-ur-Rahman"/>
            <person name="Ware D."/>
            <person name="Westhoff P."/>
            <person name="Mayer K.F."/>
            <person name="Messing J."/>
            <person name="Rokhsar D.S."/>
        </authorList>
    </citation>
    <scope>NUCLEOTIDE SEQUENCE [LARGE SCALE GENOMIC DNA]</scope>
    <source>
        <strain evidence="3">cv. BTx623</strain>
    </source>
</reference>
<sequence length="644" mass="71884">MGPALVALAPILLAIACMSLSLIRLHGIANHPTRHDEYGGPNNDGGNLKPALILFYSLVLAQGVLFLLWFPVAMNRLDIAKPLGSKYLANELLRRKKNLENHSCSSRNNYKDQVNEEEEMELVDRYVTSIAETCIEKGVSGTINTTLVSFAAELLLQSQHPDDHISAVSVLHSLVIKNKERSDAAVDQICASEKLAHIAEIVAKLACKLRLADIPGAAHCISSLIDYSHPISMKVRNQAGRSDDDRGGVNYQLRTTDDIESEMSRDREEETRKPLFLHGLVILRELAADLENCREMYNTMDLVPKIIAPISSGLLMAIKNDETTVEIVRESLRVMSKLTRGTGESSRKLCHELTTKYGSRTAENILWILSNSSDQDMRMLAVEILSRLNLDQPIMLRFTDDLQCLLFDPQDIPLRIKAGKALIACGHEFPDIQQLVTIISADEYSKEYRVVTAEILAQMCARSRADHDRINRLISDFSVANTLSTVLKAIVTETTNITELDKSNRNFLASFLGLAVQIREKLATAEAFAVAITGLQMGNNIIFAETLKRIIEMTNHSLSDNEARLAIMKSETKLVAWMTEIDTISPGYYIDYLRRENIVQKLDAAVKDMAHLERYMVMTGGADEKEGYVMLQTLVETTKNKLVP</sequence>
<dbReference type="EMBL" id="CM000764">
    <property type="protein sequence ID" value="OQU82701.1"/>
    <property type="molecule type" value="Genomic_DNA"/>
</dbReference>
<dbReference type="eggNOG" id="ENOG502QRQI">
    <property type="taxonomic scope" value="Eukaryota"/>
</dbReference>
<gene>
    <name evidence="2" type="ORF">SORBI_3005G008001</name>
</gene>
<keyword evidence="3" id="KW-1185">Reference proteome</keyword>
<evidence type="ECO:0000313" key="3">
    <source>
        <dbReference type="Proteomes" id="UP000000768"/>
    </source>
</evidence>
<dbReference type="AlphaFoldDB" id="A0A1Z5RGQ9"/>
<feature type="transmembrane region" description="Helical" evidence="1">
    <location>
        <begin position="51"/>
        <end position="72"/>
    </location>
</feature>